<dbReference type="EMBL" id="JACXIZ010000021">
    <property type="protein sequence ID" value="MBD2846245.1"/>
    <property type="molecule type" value="Genomic_DNA"/>
</dbReference>
<dbReference type="Pfam" id="PF04397">
    <property type="entry name" value="LytTR"/>
    <property type="match status" value="1"/>
</dbReference>
<protein>
    <submittedName>
        <fullName evidence="2">LytTR family transcriptional regulator DNA-binding domain-containing protein</fullName>
    </submittedName>
</protein>
<name>A0A927BV06_9BACL</name>
<feature type="domain" description="HTH LytTR-type" evidence="1">
    <location>
        <begin position="12"/>
        <end position="112"/>
    </location>
</feature>
<reference evidence="2" key="1">
    <citation type="submission" date="2020-09" db="EMBL/GenBank/DDBJ databases">
        <title>A novel bacterium of genus Paenibacillus, isolated from South China Sea.</title>
        <authorList>
            <person name="Huang H."/>
            <person name="Mo K."/>
            <person name="Hu Y."/>
        </authorList>
    </citation>
    <scope>NUCLEOTIDE SEQUENCE</scope>
    <source>
        <strain evidence="2">IB182496</strain>
    </source>
</reference>
<comment type="caution">
    <text evidence="2">The sequence shown here is derived from an EMBL/GenBank/DDBJ whole genome shotgun (WGS) entry which is preliminary data.</text>
</comment>
<accession>A0A927BV06</accession>
<dbReference type="RefSeq" id="WP_190918477.1">
    <property type="nucleotide sequence ID" value="NZ_JACXIZ010000021.1"/>
</dbReference>
<dbReference type="SMART" id="SM00850">
    <property type="entry name" value="LytTR"/>
    <property type="match status" value="1"/>
</dbReference>
<keyword evidence="3" id="KW-1185">Reference proteome</keyword>
<dbReference type="Gene3D" id="2.40.50.1020">
    <property type="entry name" value="LytTr DNA-binding domain"/>
    <property type="match status" value="1"/>
</dbReference>
<dbReference type="GO" id="GO:0003677">
    <property type="term" value="F:DNA binding"/>
    <property type="evidence" value="ECO:0007669"/>
    <property type="project" value="UniProtKB-KW"/>
</dbReference>
<proteinExistence type="predicted"/>
<sequence>MKVPGLRNNSPDDVHWIDITSDVILLTTDSGDIMLQTNDGMYTVPSTIDEWERVLQPLGFEKTDRNSIVKLDKITEIDSNLRLVFFGPGDQKDTLSATVSKSRWSRIADFFKRRKS</sequence>
<gene>
    <name evidence="2" type="ORF">IDH44_13650</name>
</gene>
<evidence type="ECO:0000259" key="1">
    <source>
        <dbReference type="SMART" id="SM00850"/>
    </source>
</evidence>
<organism evidence="2 3">
    <name type="scientific">Paenibacillus sabuli</name>
    <dbReference type="NCBI Taxonomy" id="2772509"/>
    <lineage>
        <taxon>Bacteria</taxon>
        <taxon>Bacillati</taxon>
        <taxon>Bacillota</taxon>
        <taxon>Bacilli</taxon>
        <taxon>Bacillales</taxon>
        <taxon>Paenibacillaceae</taxon>
        <taxon>Paenibacillus</taxon>
    </lineage>
</organism>
<evidence type="ECO:0000313" key="2">
    <source>
        <dbReference type="EMBL" id="MBD2846245.1"/>
    </source>
</evidence>
<dbReference type="AlphaFoldDB" id="A0A927BV06"/>
<dbReference type="InterPro" id="IPR007492">
    <property type="entry name" value="LytTR_DNA-bd_dom"/>
</dbReference>
<dbReference type="Proteomes" id="UP000621560">
    <property type="component" value="Unassembled WGS sequence"/>
</dbReference>
<evidence type="ECO:0000313" key="3">
    <source>
        <dbReference type="Proteomes" id="UP000621560"/>
    </source>
</evidence>
<keyword evidence="2" id="KW-0238">DNA-binding</keyword>